<evidence type="ECO:0000256" key="10">
    <source>
        <dbReference type="RuleBase" id="RU364051"/>
    </source>
</evidence>
<evidence type="ECO:0000256" key="2">
    <source>
        <dbReference type="ARBA" id="ARBA00004407"/>
    </source>
</evidence>
<comment type="similarity">
    <text evidence="3 10">Belongs to the geminiviridae protein AV2/V2 family.</text>
</comment>
<evidence type="ECO:0000256" key="3">
    <source>
        <dbReference type="ARBA" id="ARBA00009397"/>
    </source>
</evidence>
<accession>A7DXE9</accession>
<evidence type="ECO:0000256" key="9">
    <source>
        <dbReference type="ARBA" id="ARBA00023280"/>
    </source>
</evidence>
<dbReference type="EMBL" id="AM691015">
    <property type="protein sequence ID" value="CAO85736.1"/>
    <property type="molecule type" value="Genomic_DNA"/>
</dbReference>
<evidence type="ECO:0000256" key="4">
    <source>
        <dbReference type="ARBA" id="ARBA00011105"/>
    </source>
</evidence>
<keyword evidence="9" id="KW-0899">Viral immunoevasion</keyword>
<name>A7DXE9_9GEMI</name>
<gene>
    <name evidence="11" type="primary">av2</name>
</gene>
<evidence type="ECO:0000256" key="8">
    <source>
        <dbReference type="ARBA" id="ARBA00023200"/>
    </source>
</evidence>
<keyword evidence="7" id="KW-1090">Inhibition of host innate immune response by virus</keyword>
<reference evidence="11" key="1">
    <citation type="submission" date="2007-04" db="EMBL/GenBank/DDBJ databases">
        <title>Characterization of Eclipta-infecting begomoviruses (genus begomovirus, family geminiviridae) from Fujian, China.</title>
        <authorList>
            <person name="Jia S."/>
            <person name="Wu Z."/>
        </authorList>
    </citation>
    <scope>NUCLEOTIDE SEQUENCE</scope>
    <source>
        <strain evidence="11">F22</strain>
    </source>
</reference>
<comment type="function">
    <text evidence="1 10">Through its interaction with host SGS3, acts as a suppressor of RNA-mediated gene silencing, also known as post-transcriptional gene silencing (PTGS), a mechanism of plant viral defense that limits the accumulation of viral RNAs.</text>
</comment>
<dbReference type="GO" id="GO:0052170">
    <property type="term" value="P:symbiont-mediated suppression of host innate immune response"/>
    <property type="evidence" value="ECO:0007669"/>
    <property type="project" value="UniProtKB-KW"/>
</dbReference>
<dbReference type="Pfam" id="PF01524">
    <property type="entry name" value="Gemini_V2"/>
    <property type="match status" value="1"/>
</dbReference>
<dbReference type="GO" id="GO:0044220">
    <property type="term" value="C:host cell perinuclear region of cytoplasm"/>
    <property type="evidence" value="ECO:0007669"/>
    <property type="project" value="UniProtKB-SubCell"/>
</dbReference>
<sequence length="125" mass="13935">MAATFSALSTMWDPLLNPFPQTVHAFRCMLSVKYLQAVEDTYAPDTLGADLIRELIAVIRANNYVEACSRYDHFIKRIEGTTSAQLRQPYGSPCYCPHCPCHSKTAVVEPPHVSQAKVVPNVQKP</sequence>
<keyword evidence="5 10" id="KW-0941">Suppressor of RNA silencing</keyword>
<organism evidence="11">
    <name type="scientific">Begomovirus alternantherae</name>
    <dbReference type="NCBI Taxonomy" id="337826"/>
    <lineage>
        <taxon>Viruses</taxon>
        <taxon>Monodnaviria</taxon>
        <taxon>Shotokuvirae</taxon>
        <taxon>Cressdnaviricota</taxon>
        <taxon>Repensiviricetes</taxon>
        <taxon>Geplafuvirales</taxon>
        <taxon>Geminiviridae</taxon>
        <taxon>Begomovirus</taxon>
    </lineage>
</organism>
<protein>
    <recommendedName>
        <fullName evidence="10">Protein V2</fullName>
    </recommendedName>
</protein>
<comment type="subunit">
    <text evidence="4 10">Interacts with host SGS3.</text>
</comment>
<evidence type="ECO:0000256" key="6">
    <source>
        <dbReference type="ARBA" id="ARBA00022581"/>
    </source>
</evidence>
<proteinExistence type="inferred from homology"/>
<dbReference type="GO" id="GO:0060967">
    <property type="term" value="P:negative regulation of gene silencing by regulatory ncRNA"/>
    <property type="evidence" value="ECO:0007669"/>
    <property type="project" value="InterPro"/>
</dbReference>
<keyword evidence="6 10" id="KW-0945">Host-virus interaction</keyword>
<comment type="subcellular location">
    <subcellularLocation>
        <location evidence="2 10">Host cytoplasm</location>
        <location evidence="2 10">Host perinuclear region</location>
    </subcellularLocation>
</comment>
<evidence type="ECO:0000313" key="11">
    <source>
        <dbReference type="EMBL" id="CAO85736.1"/>
    </source>
</evidence>
<dbReference type="InterPro" id="IPR002511">
    <property type="entry name" value="Gemini_V2"/>
</dbReference>
<evidence type="ECO:0000256" key="7">
    <source>
        <dbReference type="ARBA" id="ARBA00022632"/>
    </source>
</evidence>
<keyword evidence="8 10" id="KW-1035">Host cytoplasm</keyword>
<evidence type="ECO:0000256" key="5">
    <source>
        <dbReference type="ARBA" id="ARBA00022463"/>
    </source>
</evidence>
<evidence type="ECO:0000256" key="1">
    <source>
        <dbReference type="ARBA" id="ARBA00003603"/>
    </source>
</evidence>